<evidence type="ECO:0000259" key="3">
    <source>
        <dbReference type="PROSITE" id="PS51178"/>
    </source>
</evidence>
<evidence type="ECO:0000256" key="1">
    <source>
        <dbReference type="SAM" id="MobiDB-lite"/>
    </source>
</evidence>
<protein>
    <submittedName>
        <fullName evidence="4">Serine/threonine protein kinase PrkC, regulator of stationary phase</fullName>
    </submittedName>
</protein>
<reference evidence="4 5" key="1">
    <citation type="submission" date="2014-12" db="EMBL/GenBank/DDBJ databases">
        <title>Draft genome sequences of 10 type strains of Lactococcus.</title>
        <authorList>
            <person name="Sun Z."/>
            <person name="Zhong Z."/>
            <person name="Liu W."/>
            <person name="Zhang W."/>
            <person name="Zhang H."/>
        </authorList>
    </citation>
    <scope>NUCLEOTIDE SEQUENCE [LARGE SCALE GENOMIC DNA]</scope>
    <source>
        <strain evidence="4 5">DSM 6634</strain>
    </source>
</reference>
<feature type="domain" description="PASTA" evidence="3">
    <location>
        <begin position="209"/>
        <end position="280"/>
    </location>
</feature>
<keyword evidence="4" id="KW-0418">Kinase</keyword>
<dbReference type="InterPro" id="IPR005543">
    <property type="entry name" value="PASTA_dom"/>
</dbReference>
<keyword evidence="2" id="KW-0472">Membrane</keyword>
<comment type="caution">
    <text evidence="4">The sequence shown here is derived from an EMBL/GenBank/DDBJ whole genome shotgun (WGS) entry which is preliminary data.</text>
</comment>
<evidence type="ECO:0000313" key="4">
    <source>
        <dbReference type="EMBL" id="PCS08130.1"/>
    </source>
</evidence>
<feature type="region of interest" description="Disordered" evidence="1">
    <location>
        <begin position="1"/>
        <end position="97"/>
    </location>
</feature>
<dbReference type="RefSeq" id="WP_096814010.1">
    <property type="nucleotide sequence ID" value="NZ_JXJW01000004.1"/>
</dbReference>
<feature type="transmembrane region" description="Helical" evidence="2">
    <location>
        <begin position="121"/>
        <end position="139"/>
    </location>
</feature>
<name>A0A2A5S3V4_9LACT</name>
<dbReference type="GO" id="GO:0004674">
    <property type="term" value="F:protein serine/threonine kinase activity"/>
    <property type="evidence" value="ECO:0007669"/>
    <property type="project" value="UniProtKB-KW"/>
</dbReference>
<keyword evidence="4" id="KW-0723">Serine/threonine-protein kinase</keyword>
<dbReference type="EMBL" id="JXJW01000004">
    <property type="protein sequence ID" value="PCS08130.1"/>
    <property type="molecule type" value="Genomic_DNA"/>
</dbReference>
<dbReference type="PROSITE" id="PS51178">
    <property type="entry name" value="PASTA"/>
    <property type="match status" value="2"/>
</dbReference>
<evidence type="ECO:0000256" key="2">
    <source>
        <dbReference type="SAM" id="Phobius"/>
    </source>
</evidence>
<feature type="domain" description="PASTA" evidence="3">
    <location>
        <begin position="285"/>
        <end position="351"/>
    </location>
</feature>
<dbReference type="Proteomes" id="UP000218282">
    <property type="component" value="Unassembled WGS sequence"/>
</dbReference>
<dbReference type="AlphaFoldDB" id="A0A2A5S3V4"/>
<organism evidence="4 5">
    <name type="scientific">Pseudolactococcus piscium</name>
    <dbReference type="NCBI Taxonomy" id="1364"/>
    <lineage>
        <taxon>Bacteria</taxon>
        <taxon>Bacillati</taxon>
        <taxon>Bacillota</taxon>
        <taxon>Bacilli</taxon>
        <taxon>Lactobacillales</taxon>
        <taxon>Streptococcaceae</taxon>
        <taxon>Pseudolactococcus</taxon>
    </lineage>
</organism>
<dbReference type="SMART" id="SM00740">
    <property type="entry name" value="PASTA"/>
    <property type="match status" value="5"/>
</dbReference>
<evidence type="ECO:0000313" key="5">
    <source>
        <dbReference type="Proteomes" id="UP000218282"/>
    </source>
</evidence>
<proteinExistence type="predicted"/>
<sequence>MSDFLSNFSKGKYQPEAAKNPLGNGATSQVSNTDKDKVIADEAPQKQGNLDEMPCAKPNQTMSEGEMKNDRELTKSSDSLADKHEKATDKRGQASNSQPVIKNSLLVKDQLFAKKRQMKRLIIGGATCLAVASICLFYYKQTHVTLPDFTNKPVSKAQSWADDNQVKLEIDRVYRLDKKVNTVIKQADKNKSIAKKKGTKLTVSLGADPKVKIKLPDFSTRSVDQARDFIKKNKLENTVIEMAYSDTVAKGGYLKQVFANESLTSDNFKREDNLTLHYSKGKEPITKNIAVPDFSSQTKDQINSWSKDKGVKIEIQEEGSNTIEAGKVISQSVAKSEKVSKADTIIVKLSAGKPILVPDYAKFTFEEASGASKELPVLAKQVYSDRVAYGDFIGQSVAAGTQYFIKDTIPDITATYSLGRVYMKDLSGQTEGDLQSTFHNDYTSKGANITYQIQYINSSETKGTVVAQSVLNEFVPLTFTVAIGISTGNE</sequence>
<accession>A0A2A5S3V4</accession>
<keyword evidence="2" id="KW-0812">Transmembrane</keyword>
<gene>
    <name evidence="4" type="ORF">RU86_GL001734</name>
</gene>
<feature type="compositionally biased region" description="Basic and acidic residues" evidence="1">
    <location>
        <begin position="33"/>
        <end position="44"/>
    </location>
</feature>
<dbReference type="CDD" id="cd06577">
    <property type="entry name" value="PASTA_pknB"/>
    <property type="match status" value="2"/>
</dbReference>
<dbReference type="Pfam" id="PF03793">
    <property type="entry name" value="PASTA"/>
    <property type="match status" value="1"/>
</dbReference>
<keyword evidence="4" id="KW-0808">Transferase</keyword>
<keyword evidence="5" id="KW-1185">Reference proteome</keyword>
<keyword evidence="2" id="KW-1133">Transmembrane helix</keyword>
<dbReference type="Gene3D" id="3.30.10.20">
    <property type="match status" value="3"/>
</dbReference>
<feature type="compositionally biased region" description="Basic and acidic residues" evidence="1">
    <location>
        <begin position="65"/>
        <end position="92"/>
    </location>
</feature>